<dbReference type="Gene3D" id="1.25.10.10">
    <property type="entry name" value="Leucine-rich Repeat Variant"/>
    <property type="match status" value="1"/>
</dbReference>
<reference evidence="3 4" key="1">
    <citation type="submission" date="2021-06" db="EMBL/GenBank/DDBJ databases">
        <authorList>
            <person name="Palmer J.M."/>
        </authorList>
    </citation>
    <scope>NUCLEOTIDE SEQUENCE [LARGE SCALE GENOMIC DNA]</scope>
    <source>
        <strain evidence="3 4">GA_2019</strain>
        <tissue evidence="3">Muscle</tissue>
    </source>
</reference>
<proteinExistence type="predicted"/>
<feature type="transmembrane region" description="Helical" evidence="1">
    <location>
        <begin position="47"/>
        <end position="66"/>
    </location>
</feature>
<dbReference type="InterPro" id="IPR011989">
    <property type="entry name" value="ARM-like"/>
</dbReference>
<comment type="caution">
    <text evidence="3">The sequence shown here is derived from an EMBL/GenBank/DDBJ whole genome shotgun (WGS) entry which is preliminary data.</text>
</comment>
<dbReference type="PANTHER" id="PTHR22100:SF13">
    <property type="entry name" value="WINGS APART-LIKE PROTEIN HOMOLOG"/>
    <property type="match status" value="1"/>
</dbReference>
<feature type="domain" description="WAPL" evidence="2">
    <location>
        <begin position="1"/>
        <end position="54"/>
    </location>
</feature>
<accession>A0ABV0MP77</accession>
<keyword evidence="1" id="KW-0812">Transmembrane</keyword>
<sequence>MEDSIVASYTALLLGCLCQGSQINVTTVRQHLPKGDFSIMTEMLKKFLSFMNLTVSITVKIILLSWQP</sequence>
<evidence type="ECO:0000259" key="2">
    <source>
        <dbReference type="PROSITE" id="PS51271"/>
    </source>
</evidence>
<evidence type="ECO:0000313" key="4">
    <source>
        <dbReference type="Proteomes" id="UP001476798"/>
    </source>
</evidence>
<dbReference type="PROSITE" id="PS51271">
    <property type="entry name" value="WAPL"/>
    <property type="match status" value="1"/>
</dbReference>
<keyword evidence="1" id="KW-1133">Transmembrane helix</keyword>
<evidence type="ECO:0000313" key="3">
    <source>
        <dbReference type="EMBL" id="MEQ2160899.1"/>
    </source>
</evidence>
<evidence type="ECO:0000256" key="1">
    <source>
        <dbReference type="SAM" id="Phobius"/>
    </source>
</evidence>
<dbReference type="InterPro" id="IPR039874">
    <property type="entry name" value="WAPL"/>
</dbReference>
<dbReference type="Proteomes" id="UP001476798">
    <property type="component" value="Unassembled WGS sequence"/>
</dbReference>
<dbReference type="InterPro" id="IPR012502">
    <property type="entry name" value="WAPL_dom"/>
</dbReference>
<name>A0ABV0MP77_9TELE</name>
<keyword evidence="1" id="KW-0472">Membrane</keyword>
<dbReference type="PANTHER" id="PTHR22100">
    <property type="entry name" value="WINGS APART-LIKE PROTEIN HOMOLOG"/>
    <property type="match status" value="1"/>
</dbReference>
<organism evidence="3 4">
    <name type="scientific">Goodea atripinnis</name>
    <dbReference type="NCBI Taxonomy" id="208336"/>
    <lineage>
        <taxon>Eukaryota</taxon>
        <taxon>Metazoa</taxon>
        <taxon>Chordata</taxon>
        <taxon>Craniata</taxon>
        <taxon>Vertebrata</taxon>
        <taxon>Euteleostomi</taxon>
        <taxon>Actinopterygii</taxon>
        <taxon>Neopterygii</taxon>
        <taxon>Teleostei</taxon>
        <taxon>Neoteleostei</taxon>
        <taxon>Acanthomorphata</taxon>
        <taxon>Ovalentaria</taxon>
        <taxon>Atherinomorphae</taxon>
        <taxon>Cyprinodontiformes</taxon>
        <taxon>Goodeidae</taxon>
        <taxon>Goodea</taxon>
    </lineage>
</organism>
<keyword evidence="4" id="KW-1185">Reference proteome</keyword>
<protein>
    <recommendedName>
        <fullName evidence="2">WAPL domain-containing protein</fullName>
    </recommendedName>
</protein>
<dbReference type="EMBL" id="JAHRIO010010175">
    <property type="protein sequence ID" value="MEQ2160899.1"/>
    <property type="molecule type" value="Genomic_DNA"/>
</dbReference>
<gene>
    <name evidence="3" type="ORF">GOODEAATRI_004267</name>
</gene>